<keyword evidence="4" id="KW-1185">Reference proteome</keyword>
<keyword evidence="2" id="KW-0472">Membrane</keyword>
<keyword evidence="2" id="KW-0812">Transmembrane</keyword>
<evidence type="ECO:0000256" key="1">
    <source>
        <dbReference type="SAM" id="MobiDB-lite"/>
    </source>
</evidence>
<evidence type="ECO:0000256" key="2">
    <source>
        <dbReference type="SAM" id="Phobius"/>
    </source>
</evidence>
<reference evidence="3 4" key="1">
    <citation type="submission" date="2014-06" db="EMBL/GenBank/DDBJ databases">
        <title>Evolutionary Origins and Diversification of the Mycorrhizal Mutualists.</title>
        <authorList>
            <consortium name="DOE Joint Genome Institute"/>
            <consortium name="Mycorrhizal Genomics Consortium"/>
            <person name="Kohler A."/>
            <person name="Kuo A."/>
            <person name="Nagy L.G."/>
            <person name="Floudas D."/>
            <person name="Copeland A."/>
            <person name="Barry K.W."/>
            <person name="Cichocki N."/>
            <person name="Veneault-Fourrey C."/>
            <person name="LaButti K."/>
            <person name="Lindquist E.A."/>
            <person name="Lipzen A."/>
            <person name="Lundell T."/>
            <person name="Morin E."/>
            <person name="Murat C."/>
            <person name="Riley R."/>
            <person name="Ohm R."/>
            <person name="Sun H."/>
            <person name="Tunlid A."/>
            <person name="Henrissat B."/>
            <person name="Grigoriev I.V."/>
            <person name="Hibbett D.S."/>
            <person name="Martin F."/>
        </authorList>
    </citation>
    <scope>NUCLEOTIDE SEQUENCE [LARGE SCALE GENOMIC DNA]</scope>
    <source>
        <strain evidence="3 4">SS14</strain>
    </source>
</reference>
<gene>
    <name evidence="3" type="ORF">M422DRAFT_34880</name>
</gene>
<protein>
    <submittedName>
        <fullName evidence="3">Uncharacterized protein</fullName>
    </submittedName>
</protein>
<sequence>MSFAFPVSRLVFFLFISFHWAFWVPSPLTWGFRLISSISLSLSIAPIPSFRQYITVKKSKNQRRIKEELSFFLLTTPATLFLFIFILRLYISFSFLFHFPFIPSHPLRISSPLPIPSALLLSTTDNGSTFSLVPIAFLASLSSILSYLHHHHRAPTLLITSLSFSSRTPNATDYPYDHNPRPAHPRSSPSPSHPFNSIGAPTFLPFAPTHSSASYDMDRDKQANLVFLSSLLTWMQLESLGHYNVPPPM</sequence>
<accession>A0A0C9V055</accession>
<dbReference type="EMBL" id="KN837194">
    <property type="protein sequence ID" value="KIJ34962.1"/>
    <property type="molecule type" value="Genomic_DNA"/>
</dbReference>
<feature type="region of interest" description="Disordered" evidence="1">
    <location>
        <begin position="173"/>
        <end position="193"/>
    </location>
</feature>
<feature type="transmembrane region" description="Helical" evidence="2">
    <location>
        <begin position="30"/>
        <end position="50"/>
    </location>
</feature>
<evidence type="ECO:0000313" key="3">
    <source>
        <dbReference type="EMBL" id="KIJ34962.1"/>
    </source>
</evidence>
<feature type="transmembrane region" description="Helical" evidence="2">
    <location>
        <begin position="129"/>
        <end position="148"/>
    </location>
</feature>
<dbReference type="Proteomes" id="UP000054279">
    <property type="component" value="Unassembled WGS sequence"/>
</dbReference>
<dbReference type="HOGENOM" id="CLU_1116348_0_0_1"/>
<organism evidence="3 4">
    <name type="scientific">Sphaerobolus stellatus (strain SS14)</name>
    <dbReference type="NCBI Taxonomy" id="990650"/>
    <lineage>
        <taxon>Eukaryota</taxon>
        <taxon>Fungi</taxon>
        <taxon>Dikarya</taxon>
        <taxon>Basidiomycota</taxon>
        <taxon>Agaricomycotina</taxon>
        <taxon>Agaricomycetes</taxon>
        <taxon>Phallomycetidae</taxon>
        <taxon>Geastrales</taxon>
        <taxon>Sphaerobolaceae</taxon>
        <taxon>Sphaerobolus</taxon>
    </lineage>
</organism>
<evidence type="ECO:0000313" key="4">
    <source>
        <dbReference type="Proteomes" id="UP000054279"/>
    </source>
</evidence>
<name>A0A0C9V055_SPHS4</name>
<keyword evidence="2" id="KW-1133">Transmembrane helix</keyword>
<proteinExistence type="predicted"/>
<dbReference type="AlphaFoldDB" id="A0A0C9V055"/>
<feature type="transmembrane region" description="Helical" evidence="2">
    <location>
        <begin position="71"/>
        <end position="91"/>
    </location>
</feature>
<feature type="transmembrane region" description="Helical" evidence="2">
    <location>
        <begin position="7"/>
        <end position="24"/>
    </location>
</feature>